<dbReference type="RefSeq" id="WP_115333468.1">
    <property type="nucleotide sequence ID" value="NZ_UGGJ01000007.1"/>
</dbReference>
<dbReference type="SMART" id="SM00634">
    <property type="entry name" value="BID_1"/>
    <property type="match status" value="4"/>
</dbReference>
<reference evidence="4 5" key="1">
    <citation type="submission" date="2018-06" db="EMBL/GenBank/DDBJ databases">
        <authorList>
            <consortium name="Pathogen Informatics"/>
            <person name="Doyle S."/>
        </authorList>
    </citation>
    <scope>NUCLEOTIDE SEQUENCE [LARGE SCALE GENOMIC DNA]</scope>
    <source>
        <strain evidence="4 5">NCTC9706</strain>
    </source>
</reference>
<evidence type="ECO:0000256" key="1">
    <source>
        <dbReference type="ARBA" id="ARBA00010116"/>
    </source>
</evidence>
<keyword evidence="2" id="KW-0472">Membrane</keyword>
<dbReference type="Gene3D" id="2.60.40.1080">
    <property type="match status" value="2"/>
</dbReference>
<keyword evidence="2" id="KW-1133">Transmembrane helix</keyword>
<keyword evidence="2" id="KW-0812">Transmembrane</keyword>
<dbReference type="InterPro" id="IPR008964">
    <property type="entry name" value="Invasin/intimin_cell_adhesion"/>
</dbReference>
<feature type="domain" description="Big-1" evidence="3">
    <location>
        <begin position="925"/>
        <end position="1017"/>
    </location>
</feature>
<accession>A0A377HF78</accession>
<dbReference type="Pfam" id="PF02369">
    <property type="entry name" value="Big_1"/>
    <property type="match status" value="1"/>
</dbReference>
<dbReference type="SUPFAM" id="SSF49373">
    <property type="entry name" value="Invasin/intimin cell-adhesion fragments"/>
    <property type="match status" value="8"/>
</dbReference>
<dbReference type="Proteomes" id="UP000254460">
    <property type="component" value="Unassembled WGS sequence"/>
</dbReference>
<dbReference type="InterPro" id="IPR003535">
    <property type="entry name" value="Intimin/invasin_bac"/>
</dbReference>
<dbReference type="InterPro" id="IPR051715">
    <property type="entry name" value="Intimin-Invasin_domain"/>
</dbReference>
<proteinExistence type="inferred from homology"/>
<dbReference type="InterPro" id="IPR024519">
    <property type="entry name" value="IAT_beta"/>
</dbReference>
<dbReference type="PRINTS" id="PR01369">
    <property type="entry name" value="INTIMIN"/>
</dbReference>
<evidence type="ECO:0000313" key="5">
    <source>
        <dbReference type="Proteomes" id="UP000254460"/>
    </source>
</evidence>
<dbReference type="Gene3D" id="2.60.40.10">
    <property type="entry name" value="Immunoglobulins"/>
    <property type="match status" value="6"/>
</dbReference>
<dbReference type="PANTHER" id="PTHR39576:SF2">
    <property type="entry name" value="ATTACHING AND EFFACING PROTEIN HOMOLOG-RELATED"/>
    <property type="match status" value="1"/>
</dbReference>
<evidence type="ECO:0000256" key="2">
    <source>
        <dbReference type="SAM" id="Phobius"/>
    </source>
</evidence>
<dbReference type="InterPro" id="IPR003344">
    <property type="entry name" value="Big_1_dom"/>
</dbReference>
<dbReference type="GO" id="GO:0009279">
    <property type="term" value="C:cell outer membrane"/>
    <property type="evidence" value="ECO:0007669"/>
    <property type="project" value="TreeGrafter"/>
</dbReference>
<dbReference type="Pfam" id="PF09134">
    <property type="entry name" value="Invasin_D3"/>
    <property type="match status" value="2"/>
</dbReference>
<protein>
    <submittedName>
        <fullName evidence="4">Putative adhesin</fullName>
    </submittedName>
</protein>
<feature type="transmembrane region" description="Helical" evidence="2">
    <location>
        <begin position="20"/>
        <end position="40"/>
    </location>
</feature>
<evidence type="ECO:0000313" key="4">
    <source>
        <dbReference type="EMBL" id="STO40968.1"/>
    </source>
</evidence>
<comment type="similarity">
    <text evidence="1">Belongs to the intimin/invasin family.</text>
</comment>
<dbReference type="PROSITE" id="PS51127">
    <property type="entry name" value="BIG1"/>
    <property type="match status" value="1"/>
</dbReference>
<sequence>MKEIKSSVYNHPKMVKMIAILNVLIQLITSVSLTFISYPASSSNFTKFIPEDKLNTNYKTSNYTLLKGESIRVILERYNIELSELERINQGRVFLNGIKNIKEGDEINVPVVSFAPIKWGEEETKEQGSGNLQQIASIATDVGNILSNDNISKNSALLNKITNKVNSHIQSWFENFGTAHIQLQVDKNFSLKNSQLELLFPVFEDDERLFFSQGGISYIDDKFISNIGIGYRAFYDNWMLGGNSFIDYDLRKEHSRLGLGIEYWQDNLKLGANSYLRLSNWRNSSNIVDYEERPANGLDLNIKSWLPSYPQIGGDIKYEKYYGDDVALFGENHRQRNPHSTTLGISYTPFPLMSFKAEHKMGSNNINDSRIGFEINYQIHTPWESQINPVLIPAMRKLSGQRYDLVERNNNIILDYRKKEIIKIDGVDVISGFSGEKKRLDIRVNSKYPVDRIDWLANTFIANGGKIINEGLHNYSIILPDYRNQENNSYTIDLSAIDIKGHTSNRKTIKIDVLYMDIDPTISSLDPKNISLPADGQSQKKLTLKIKNRNGLFEDINPDDINVLKTSEENFDVSSKITRFSRQEAGIYTATLTAGTKSERFTITPMIYNIKLPPSTVTISKDRQVFLSLSPSVITSGVDSATLRVTIKNSAGNIYDGFQDKIKLQYDTDLIATNTAFREIAGGVYETFIQAKKAGTTTITVLIDDNPVPDSKLLTVKADNNSATVKGSISANPGVALVGQYTTYKATLVDKNDNIIDAGTTVIWSADTGTVLNTNVVTTDKAGSVSVQATRSQPGIAKVELLLPSGGKVTAPDVIFNNEDFDEDKSELKLYPETINAGKDFANLELVLKDKKGNYLSGQLVHGFSNNTSVIVSDAREDINKPGHYKMTVTGSKSGIALLSVSVNNKTLPLTKKLVVNGDMDSWEIAEIRTNKNNVIAGDKDGVTYSTLVKDKHGNILPGVIVSWQLNGNSESFAPVSRTNAEGIATTTVRSNTAGELKMRAYLDEANYKDAANVTVIAGDIDSKNSDFSLSKYNIGADGIETSTLTLILKDKYGNSIPGKIVTVNAKTKTGQLSLDNNPMKEVGDGIYISNAKSSYQGRFELTLDINGNKFSRSQVLTVGTINTNLSFDNKTINETYKGRAVLIQQVIGLPESNHPPVTWATSDPLVAEIDSRTGYITMKKAGMVTITASMPGNDKYSPGIASYNLIISKANPQISSDGIINAVWGDKSEKIISVSFNNEDVASNIKPPVSFTSKDPSVVSIDNTGKIKMVKPGSTLIEVRSEETEQFLQSSAIVTYVLDKGRRNITFKNSDVKMTVDEKFSLQTPELNNITTSSKIWRSSNPKVIEINQDGSLPSNKETPNDAGYSEISLIIPSDEYYHEERSSYNLHVYGQPAINIGKISYVGNAQVQNNGRWTPVYADDVITINWSVETSNEYKKPKKASIFFKDAANGADIYKKEILHINGINVTELHANASLLGKKIKVVLVAEGELNLKSELEDKNEINVYELMPHEIWQNATITTEMSGWCRATWIDAPTSKTMKSNFSISLASGKSLLFPMSVKVKASSNGGYGGFTYGYFTFSGLSEKNIVNSSSWSGDDKKGECWKDYWGSYNTYMEVQYNQKNYIYRSDSARGWQGMDNNNGPYTDNMIYVK</sequence>
<dbReference type="InterPro" id="IPR038177">
    <property type="entry name" value="IAT_beta_sf"/>
</dbReference>
<name>A0A377HF78_ECOLX</name>
<organism evidence="4 5">
    <name type="scientific">Escherichia coli</name>
    <dbReference type="NCBI Taxonomy" id="562"/>
    <lineage>
        <taxon>Bacteria</taxon>
        <taxon>Pseudomonadati</taxon>
        <taxon>Pseudomonadota</taxon>
        <taxon>Gammaproteobacteria</taxon>
        <taxon>Enterobacterales</taxon>
        <taxon>Enterobacteriaceae</taxon>
        <taxon>Escherichia</taxon>
    </lineage>
</organism>
<evidence type="ECO:0000259" key="3">
    <source>
        <dbReference type="PROSITE" id="PS51127"/>
    </source>
</evidence>
<gene>
    <name evidence="4" type="primary">eae</name>
    <name evidence="4" type="ORF">NCTC9706_05305</name>
</gene>
<dbReference type="EMBL" id="UGGJ01000007">
    <property type="protein sequence ID" value="STO40968.1"/>
    <property type="molecule type" value="Genomic_DNA"/>
</dbReference>
<dbReference type="FunFam" id="2.40.160.160:FF:000001">
    <property type="entry name" value="Intimin-like inverse autotransporter SinH"/>
    <property type="match status" value="1"/>
</dbReference>
<dbReference type="InterPro" id="IPR013783">
    <property type="entry name" value="Ig-like_fold"/>
</dbReference>
<dbReference type="InterPro" id="IPR015217">
    <property type="entry name" value="Invasin_dom_3"/>
</dbReference>
<dbReference type="Gene3D" id="2.40.160.160">
    <property type="entry name" value="Inverse autotransporter, beta-domain"/>
    <property type="match status" value="1"/>
</dbReference>
<dbReference type="GO" id="GO:0007155">
    <property type="term" value="P:cell adhesion"/>
    <property type="evidence" value="ECO:0007669"/>
    <property type="project" value="InterPro"/>
</dbReference>
<dbReference type="PANTHER" id="PTHR39576">
    <property type="entry name" value="ATTACHING AND EFFACING PROTEIN HOMOLOG-RELATED-RELATED"/>
    <property type="match status" value="1"/>
</dbReference>
<dbReference type="Pfam" id="PF11924">
    <property type="entry name" value="IAT_beta"/>
    <property type="match status" value="1"/>
</dbReference>